<evidence type="ECO:0000313" key="4">
    <source>
        <dbReference type="EMBL" id="CAK9051023.1"/>
    </source>
</evidence>
<dbReference type="EMBL" id="CAXAMM010022013">
    <property type="protein sequence ID" value="CAK9051023.1"/>
    <property type="molecule type" value="Genomic_DNA"/>
</dbReference>
<evidence type="ECO:0000256" key="2">
    <source>
        <dbReference type="SAM" id="Phobius"/>
    </source>
</evidence>
<accession>A0ABP0MIK8</accession>
<feature type="transmembrane region" description="Helical" evidence="2">
    <location>
        <begin position="203"/>
        <end position="224"/>
    </location>
</feature>
<feature type="transmembrane region" description="Helical" evidence="2">
    <location>
        <begin position="39"/>
        <end position="59"/>
    </location>
</feature>
<keyword evidence="5" id="KW-1185">Reference proteome</keyword>
<name>A0ABP0MIK8_9DINO</name>
<organism evidence="4 5">
    <name type="scientific">Durusdinium trenchii</name>
    <dbReference type="NCBI Taxonomy" id="1381693"/>
    <lineage>
        <taxon>Eukaryota</taxon>
        <taxon>Sar</taxon>
        <taxon>Alveolata</taxon>
        <taxon>Dinophyceae</taxon>
        <taxon>Suessiales</taxon>
        <taxon>Symbiodiniaceae</taxon>
        <taxon>Durusdinium</taxon>
    </lineage>
</organism>
<feature type="transmembrane region" description="Helical" evidence="2">
    <location>
        <begin position="128"/>
        <end position="153"/>
    </location>
</feature>
<comment type="caution">
    <text evidence="4">The sequence shown here is derived from an EMBL/GenBank/DDBJ whole genome shotgun (WGS) entry which is preliminary data.</text>
</comment>
<dbReference type="Gene3D" id="3.30.1490.40">
    <property type="match status" value="1"/>
</dbReference>
<dbReference type="SMART" id="SM00444">
    <property type="entry name" value="GYF"/>
    <property type="match status" value="1"/>
</dbReference>
<evidence type="ECO:0000313" key="5">
    <source>
        <dbReference type="Proteomes" id="UP001642464"/>
    </source>
</evidence>
<reference evidence="4 5" key="1">
    <citation type="submission" date="2024-02" db="EMBL/GenBank/DDBJ databases">
        <authorList>
            <person name="Chen Y."/>
            <person name="Shah S."/>
            <person name="Dougan E. K."/>
            <person name="Thang M."/>
            <person name="Chan C."/>
        </authorList>
    </citation>
    <scope>NUCLEOTIDE SEQUENCE [LARGE SCALE GENOMIC DNA]</scope>
</reference>
<keyword evidence="2" id="KW-1133">Transmembrane helix</keyword>
<keyword evidence="4" id="KW-0687">Ribonucleoprotein</keyword>
<feature type="transmembrane region" description="Helical" evidence="2">
    <location>
        <begin position="165"/>
        <end position="183"/>
    </location>
</feature>
<protein>
    <submittedName>
        <fullName evidence="4">40S ribosomal protein S3a</fullName>
    </submittedName>
</protein>
<evidence type="ECO:0000256" key="1">
    <source>
        <dbReference type="SAM" id="MobiDB-lite"/>
    </source>
</evidence>
<feature type="region of interest" description="Disordered" evidence="1">
    <location>
        <begin position="281"/>
        <end position="324"/>
    </location>
</feature>
<dbReference type="InterPro" id="IPR003169">
    <property type="entry name" value="GYF"/>
</dbReference>
<feature type="domain" description="GYF" evidence="3">
    <location>
        <begin position="304"/>
        <end position="352"/>
    </location>
</feature>
<keyword evidence="4" id="KW-0689">Ribosomal protein</keyword>
<proteinExistence type="predicted"/>
<dbReference type="Pfam" id="PF02213">
    <property type="entry name" value="GYF"/>
    <property type="match status" value="1"/>
</dbReference>
<dbReference type="PROSITE" id="PS50829">
    <property type="entry name" value="GYF"/>
    <property type="match status" value="1"/>
</dbReference>
<dbReference type="SUPFAM" id="SSF55277">
    <property type="entry name" value="GYF domain"/>
    <property type="match status" value="1"/>
</dbReference>
<evidence type="ECO:0000259" key="3">
    <source>
        <dbReference type="PROSITE" id="PS50829"/>
    </source>
</evidence>
<dbReference type="InterPro" id="IPR035445">
    <property type="entry name" value="GYF-like_dom_sf"/>
</dbReference>
<dbReference type="Proteomes" id="UP001642464">
    <property type="component" value="Unassembled WGS sequence"/>
</dbReference>
<keyword evidence="2" id="KW-0472">Membrane</keyword>
<keyword evidence="2" id="KW-0812">Transmembrane</keyword>
<sequence>MYPGGASFHEELLKRRKANTYKERRKEGRTVHTKASKTAITVASIALVFNAMAIAMPHWRTSWVALIGYGGRRHWGLLAVQGRKMQFHHTMFEDNCKWYGHLLLGNACLSPICKWYLLKCNTYFDFCIYSYSAAFVIVLGFIVHVLCLIWTCFLTGRSLRWASTWWPVAAMLHLGGSVFWIIVTEGIFDQLDEESWYPIPTPGAAFFLACVGGLGQLVCVWLGFSLKSMWPEVDPDDPSQFITDSEKSEDEDDVAAYEEAMPEMTKAPMPGPAMPATMPELPQGGAATYSAGSPAAESTPEKPQRQWYYQDNNGDEQGPFPESMMIGWHSQGSFTSDLLIRREDETDFAPLGDGIRLRS</sequence>
<dbReference type="GO" id="GO:0005840">
    <property type="term" value="C:ribosome"/>
    <property type="evidence" value="ECO:0007669"/>
    <property type="project" value="UniProtKB-KW"/>
</dbReference>
<gene>
    <name evidence="4" type="ORF">SCF082_LOCUS28062</name>
</gene>